<feature type="domain" description="N-acetyltransferase" evidence="3">
    <location>
        <begin position="8"/>
        <end position="170"/>
    </location>
</feature>
<evidence type="ECO:0000313" key="4">
    <source>
        <dbReference type="EMBL" id="TQL34924.1"/>
    </source>
</evidence>
<comment type="caution">
    <text evidence="4">The sequence shown here is derived from an EMBL/GenBank/DDBJ whole genome shotgun (WGS) entry which is preliminary data.</text>
</comment>
<keyword evidence="1 4" id="KW-0808">Transferase</keyword>
<dbReference type="OrthoDB" id="9799092at2"/>
<dbReference type="GO" id="GO:0016747">
    <property type="term" value="F:acyltransferase activity, transferring groups other than amino-acyl groups"/>
    <property type="evidence" value="ECO:0007669"/>
    <property type="project" value="InterPro"/>
</dbReference>
<dbReference type="Gene3D" id="3.40.630.30">
    <property type="match status" value="1"/>
</dbReference>
<keyword evidence="2" id="KW-0012">Acyltransferase</keyword>
<evidence type="ECO:0000256" key="1">
    <source>
        <dbReference type="ARBA" id="ARBA00022679"/>
    </source>
</evidence>
<sequence length="333" mass="36389">MQTDYRWSRLTTDDGEAWAALANTLAEVDDTDEFVRAEDLTEELTDDGVDPSRDTWAVWDGDRLVAFGGVRVSPTLGHDGTARAWFLGGVHPDHRGRGIGHRLVAQLEARGRELIAERHPGQPAVFASDAGREDSSSAALLRHRGYAVVRYFNQLVRPLPGEVPAQPEVPTDVRLVPVSDDLKEAVREAHNAAFRDHFGSSEVPPAAWDHRWAARASRHDLSSLAVDGAGRVLAYVLCQVWEEGELYVATVGTVAEARGRGLAQACLARSLRLAVDEGGFTRADLHVDSASPTGATRLYARLGFETARVFARFERPQGKVSASRPTEGLNRRA</sequence>
<dbReference type="Proteomes" id="UP000318336">
    <property type="component" value="Unassembled WGS sequence"/>
</dbReference>
<protein>
    <submittedName>
        <fullName evidence="4">Acetyltransferase (GNAT) family protein</fullName>
    </submittedName>
</protein>
<dbReference type="InterPro" id="IPR000182">
    <property type="entry name" value="GNAT_dom"/>
</dbReference>
<feature type="domain" description="N-acetyltransferase" evidence="3">
    <location>
        <begin position="173"/>
        <end position="327"/>
    </location>
</feature>
<dbReference type="EMBL" id="VFOK01000001">
    <property type="protein sequence ID" value="TQL34924.1"/>
    <property type="molecule type" value="Genomic_DNA"/>
</dbReference>
<dbReference type="InterPro" id="IPR016181">
    <property type="entry name" value="Acyl_CoA_acyltransferase"/>
</dbReference>
<dbReference type="PROSITE" id="PS51186">
    <property type="entry name" value="GNAT"/>
    <property type="match status" value="2"/>
</dbReference>
<evidence type="ECO:0000256" key="2">
    <source>
        <dbReference type="ARBA" id="ARBA00023315"/>
    </source>
</evidence>
<dbReference type="PANTHER" id="PTHR43877">
    <property type="entry name" value="AMINOALKYLPHOSPHONATE N-ACETYLTRANSFERASE-RELATED-RELATED"/>
    <property type="match status" value="1"/>
</dbReference>
<gene>
    <name evidence="4" type="ORF">FB554_3107</name>
</gene>
<name>A0A542XGG8_9MICO</name>
<reference evidence="4 5" key="1">
    <citation type="submission" date="2019-06" db="EMBL/GenBank/DDBJ databases">
        <title>Sequencing the genomes of 1000 actinobacteria strains.</title>
        <authorList>
            <person name="Klenk H.-P."/>
        </authorList>
    </citation>
    <scope>NUCLEOTIDE SEQUENCE [LARGE SCALE GENOMIC DNA]</scope>
    <source>
        <strain evidence="4 5">DSM 24617</strain>
    </source>
</reference>
<evidence type="ECO:0000259" key="3">
    <source>
        <dbReference type="PROSITE" id="PS51186"/>
    </source>
</evidence>
<accession>A0A542XGG8</accession>
<evidence type="ECO:0000313" key="5">
    <source>
        <dbReference type="Proteomes" id="UP000318336"/>
    </source>
</evidence>
<dbReference type="CDD" id="cd04301">
    <property type="entry name" value="NAT_SF"/>
    <property type="match status" value="2"/>
</dbReference>
<keyword evidence="5" id="KW-1185">Reference proteome</keyword>
<dbReference type="SUPFAM" id="SSF55729">
    <property type="entry name" value="Acyl-CoA N-acyltransferases (Nat)"/>
    <property type="match status" value="2"/>
</dbReference>
<dbReference type="Pfam" id="PF00583">
    <property type="entry name" value="Acetyltransf_1"/>
    <property type="match status" value="2"/>
</dbReference>
<organism evidence="4 5">
    <name type="scientific">Barrientosiimonas humi</name>
    <dbReference type="NCBI Taxonomy" id="999931"/>
    <lineage>
        <taxon>Bacteria</taxon>
        <taxon>Bacillati</taxon>
        <taxon>Actinomycetota</taxon>
        <taxon>Actinomycetes</taxon>
        <taxon>Micrococcales</taxon>
        <taxon>Dermacoccaceae</taxon>
        <taxon>Barrientosiimonas</taxon>
    </lineage>
</organism>
<dbReference type="AlphaFoldDB" id="A0A542XGG8"/>
<dbReference type="InterPro" id="IPR050832">
    <property type="entry name" value="Bact_Acetyltransf"/>
</dbReference>
<proteinExistence type="predicted"/>
<dbReference type="RefSeq" id="WP_142007265.1">
    <property type="nucleotide sequence ID" value="NZ_CP170994.1"/>
</dbReference>